<evidence type="ECO:0000259" key="2">
    <source>
        <dbReference type="PROSITE" id="PS51064"/>
    </source>
</evidence>
<evidence type="ECO:0000313" key="4">
    <source>
        <dbReference type="Proteomes" id="UP000008672"/>
    </source>
</evidence>
<dbReference type="eggNOG" id="KOG4047">
    <property type="taxonomic scope" value="Eukaryota"/>
</dbReference>
<dbReference type="InterPro" id="IPR002404">
    <property type="entry name" value="IRS_PTB"/>
</dbReference>
<dbReference type="EMBL" id="AFYH01095304">
    <property type="status" value="NOT_ANNOTATED_CDS"/>
    <property type="molecule type" value="Genomic_DNA"/>
</dbReference>
<dbReference type="FunCoup" id="H3AZC4">
    <property type="interactions" value="1427"/>
</dbReference>
<evidence type="ECO:0000313" key="3">
    <source>
        <dbReference type="Ensembl" id="ENSLACP00000014995.1"/>
    </source>
</evidence>
<dbReference type="Bgee" id="ENSLACG00000013197">
    <property type="expression patterns" value="Expressed in pelvic fin"/>
</dbReference>
<dbReference type="EMBL" id="AFYH01095303">
    <property type="status" value="NOT_ANNOTATED_CDS"/>
    <property type="molecule type" value="Genomic_DNA"/>
</dbReference>
<reference evidence="4" key="1">
    <citation type="submission" date="2011-08" db="EMBL/GenBank/DDBJ databases">
        <title>The draft genome of Latimeria chalumnae.</title>
        <authorList>
            <person name="Di Palma F."/>
            <person name="Alfoldi J."/>
            <person name="Johnson J."/>
            <person name="Berlin A."/>
            <person name="Gnerre S."/>
            <person name="Jaffe D."/>
            <person name="MacCallum I."/>
            <person name="Young S."/>
            <person name="Walker B.J."/>
            <person name="Lander E."/>
            <person name="Lindblad-Toh K."/>
        </authorList>
    </citation>
    <scope>NUCLEOTIDE SEQUENCE [LARGE SCALE GENOMIC DNA]</scope>
    <source>
        <strain evidence="4">Wild caught</strain>
    </source>
</reference>
<name>H3AZC4_LATCH</name>
<dbReference type="GeneTree" id="ENSGT00940000155980"/>
<dbReference type="SMART" id="SM00310">
    <property type="entry name" value="PTBI"/>
    <property type="match status" value="1"/>
</dbReference>
<feature type="compositionally biased region" description="Low complexity" evidence="1">
    <location>
        <begin position="438"/>
        <end position="447"/>
    </location>
</feature>
<dbReference type="PROSITE" id="PS51064">
    <property type="entry name" value="IRS_PTB"/>
    <property type="match status" value="1"/>
</dbReference>
<keyword evidence="4" id="KW-1185">Reference proteome</keyword>
<dbReference type="GO" id="GO:0043410">
    <property type="term" value="P:positive regulation of MAPK cascade"/>
    <property type="evidence" value="ECO:0007669"/>
    <property type="project" value="TreeGrafter"/>
</dbReference>
<dbReference type="PANTHER" id="PTHR21258:SF46">
    <property type="entry name" value="DOCKING PROTEIN 1"/>
    <property type="match status" value="1"/>
</dbReference>
<feature type="compositionally biased region" description="Basic and acidic residues" evidence="1">
    <location>
        <begin position="349"/>
        <end position="362"/>
    </location>
</feature>
<dbReference type="Proteomes" id="UP000008672">
    <property type="component" value="Unassembled WGS sequence"/>
</dbReference>
<proteinExistence type="predicted"/>
<reference evidence="3" key="2">
    <citation type="submission" date="2025-08" db="UniProtKB">
        <authorList>
            <consortium name="Ensembl"/>
        </authorList>
    </citation>
    <scope>IDENTIFICATION</scope>
</reference>
<dbReference type="SMART" id="SM01244">
    <property type="entry name" value="IRS"/>
    <property type="match status" value="1"/>
</dbReference>
<dbReference type="HOGENOM" id="CLU_030101_3_1_1"/>
<dbReference type="InParanoid" id="H3AZC4"/>
<dbReference type="PANTHER" id="PTHR21258">
    <property type="entry name" value="DOCKING PROTEIN RELATED"/>
    <property type="match status" value="1"/>
</dbReference>
<dbReference type="Pfam" id="PF02174">
    <property type="entry name" value="IRS"/>
    <property type="match status" value="1"/>
</dbReference>
<feature type="region of interest" description="Disordered" evidence="1">
    <location>
        <begin position="379"/>
        <end position="455"/>
    </location>
</feature>
<dbReference type="InterPro" id="IPR011993">
    <property type="entry name" value="PH-like_dom_sf"/>
</dbReference>
<reference evidence="3" key="3">
    <citation type="submission" date="2025-09" db="UniProtKB">
        <authorList>
            <consortium name="Ensembl"/>
        </authorList>
    </citation>
    <scope>IDENTIFICATION</scope>
</reference>
<dbReference type="Gene3D" id="2.30.29.30">
    <property type="entry name" value="Pleckstrin-homology domain (PH domain)/Phosphotyrosine-binding domain (PTB)"/>
    <property type="match status" value="2"/>
</dbReference>
<dbReference type="GO" id="GO:0005737">
    <property type="term" value="C:cytoplasm"/>
    <property type="evidence" value="ECO:0007669"/>
    <property type="project" value="TreeGrafter"/>
</dbReference>
<dbReference type="Ensembl" id="ENSLACT00000015100.1">
    <property type="protein sequence ID" value="ENSLACP00000014995.1"/>
    <property type="gene ID" value="ENSLACG00000013197.1"/>
</dbReference>
<dbReference type="EMBL" id="AFYH01095305">
    <property type="status" value="NOT_ANNOTATED_CDS"/>
    <property type="molecule type" value="Genomic_DNA"/>
</dbReference>
<protein>
    <submittedName>
        <fullName evidence="3">Docking protein 1</fullName>
    </submittedName>
</protein>
<dbReference type="EMBL" id="AFYH01095306">
    <property type="status" value="NOT_ANNOTATED_CDS"/>
    <property type="molecule type" value="Genomic_DNA"/>
</dbReference>
<dbReference type="STRING" id="7897.ENSLACP00000014995"/>
<dbReference type="OMA" id="EFFDCKE"/>
<dbReference type="AlphaFoldDB" id="H3AZC4"/>
<dbReference type="SUPFAM" id="SSF50729">
    <property type="entry name" value="PH domain-like"/>
    <property type="match status" value="2"/>
</dbReference>
<accession>H3AZC4</accession>
<sequence length="455" mass="51064">QKWKKNWFVLYPASQYGIARLEFYDCKESNNMAEKPNTKKLDKKIIRLAECISIVPDLTEACPKDNMLAFCIETNEKCFTFATEKQAAGEWVDRLCEIAFQSFSWTTRPPEQPPNKPVSLEMSENSIYYSRTWNGNHDGITSSLQKPHRTCKMSITVVICKSAMVLEFVGTQARTHHMEAVTSIPFGLLRHSSSPLVMFSFEAGRRCESGPGNFTFETKQGNEIFQIVEASIKQQKAQAEENRKSYPSLDSDSAFPLLKNASVESTLAGRVPPPPNLYSEPLDSVKAQKPKADSLYSDPVDTVPASKPLNLLRLKHCSEEEKPPAPLYSDLYERVTYDLAVTTGSTKTGGEEHIYDEPEGRAPHPLPPLSSIYDEARPSGNAWRKQAQADQVGHEVPYNPKTDDYSVPPWKGPKPLTAPKPQVLPRHIDNKDNYTRANVNSSNNNNSALYSKVMK</sequence>
<feature type="region of interest" description="Disordered" evidence="1">
    <location>
        <begin position="344"/>
        <end position="364"/>
    </location>
</feature>
<dbReference type="GO" id="GO:0007265">
    <property type="term" value="P:Ras protein signal transduction"/>
    <property type="evidence" value="ECO:0007669"/>
    <property type="project" value="TreeGrafter"/>
</dbReference>
<dbReference type="GO" id="GO:0007169">
    <property type="term" value="P:cell surface receptor protein tyrosine kinase signaling pathway"/>
    <property type="evidence" value="ECO:0007669"/>
    <property type="project" value="TreeGrafter"/>
</dbReference>
<feature type="domain" description="IRS-type PTB" evidence="2">
    <location>
        <begin position="134"/>
        <end position="242"/>
    </location>
</feature>
<dbReference type="EMBL" id="AFYH01095302">
    <property type="status" value="NOT_ANNOTATED_CDS"/>
    <property type="molecule type" value="Genomic_DNA"/>
</dbReference>
<organism evidence="3 4">
    <name type="scientific">Latimeria chalumnae</name>
    <name type="common">Coelacanth</name>
    <dbReference type="NCBI Taxonomy" id="7897"/>
    <lineage>
        <taxon>Eukaryota</taxon>
        <taxon>Metazoa</taxon>
        <taxon>Chordata</taxon>
        <taxon>Craniata</taxon>
        <taxon>Vertebrata</taxon>
        <taxon>Euteleostomi</taxon>
        <taxon>Coelacanthiformes</taxon>
        <taxon>Coelacanthidae</taxon>
        <taxon>Latimeria</taxon>
    </lineage>
</organism>
<evidence type="ECO:0000256" key="1">
    <source>
        <dbReference type="SAM" id="MobiDB-lite"/>
    </source>
</evidence>
<dbReference type="InterPro" id="IPR050996">
    <property type="entry name" value="Docking_Protein_DOK"/>
</dbReference>